<dbReference type="Proteomes" id="UP000194350">
    <property type="component" value="Unassembled WGS sequence"/>
</dbReference>
<dbReference type="AlphaFoldDB" id="A0A1Y2S6Z1"/>
<sequence length="67" mass="7780">MKQVYYDEGFSGNNKYTFEVYQREDGTYLALARRWNRKLNLVNEEAQFPATTLAALLRAKLPTYPSG</sequence>
<dbReference type="EMBL" id="MUBJ01000032">
    <property type="protein sequence ID" value="OTA14408.1"/>
    <property type="molecule type" value="Genomic_DNA"/>
</dbReference>
<accession>A0A1Y2S6Z1</accession>
<protein>
    <submittedName>
        <fullName evidence="1">Sugar ABC transporter substrate-binding protein</fullName>
    </submittedName>
</protein>
<gene>
    <name evidence="1" type="ORF">Xvie_03733</name>
</gene>
<evidence type="ECO:0000313" key="2">
    <source>
        <dbReference type="Proteomes" id="UP000194350"/>
    </source>
</evidence>
<organism evidence="1 2">
    <name type="scientific">Xenorhabdus vietnamensis</name>
    <dbReference type="NCBI Taxonomy" id="351656"/>
    <lineage>
        <taxon>Bacteria</taxon>
        <taxon>Pseudomonadati</taxon>
        <taxon>Pseudomonadota</taxon>
        <taxon>Gammaproteobacteria</taxon>
        <taxon>Enterobacterales</taxon>
        <taxon>Morganellaceae</taxon>
        <taxon>Xenorhabdus</taxon>
    </lineage>
</organism>
<evidence type="ECO:0000313" key="1">
    <source>
        <dbReference type="EMBL" id="OTA14408.1"/>
    </source>
</evidence>
<reference evidence="1 2" key="1">
    <citation type="submission" date="2016-10" db="EMBL/GenBank/DDBJ databases">
        <title>Systematic genetic and metabolomic analysis of Xenorhabdus and Photorhabdus spp., highlights the requirements for a dual symbiotic and pathogenic life style.</title>
        <authorList>
            <person name="Tobias N.J."/>
            <person name="Wolff H."/>
            <person name="Djahanschiri B."/>
            <person name="Pidot S.J."/>
            <person name="Stinear T.P."/>
            <person name="Ebersberger I."/>
            <person name="Bode H.B."/>
        </authorList>
    </citation>
    <scope>NUCLEOTIDE SEQUENCE [LARGE SCALE GENOMIC DNA]</scope>
    <source>
        <strain evidence="1 2">DSM 22392</strain>
    </source>
</reference>
<keyword evidence="2" id="KW-1185">Reference proteome</keyword>
<dbReference type="RefSeq" id="WP_244175730.1">
    <property type="nucleotide sequence ID" value="NZ_CAWNGD010000076.1"/>
</dbReference>
<proteinExistence type="predicted"/>
<name>A0A1Y2S6Z1_9GAMM</name>
<comment type="caution">
    <text evidence="1">The sequence shown here is derived from an EMBL/GenBank/DDBJ whole genome shotgun (WGS) entry which is preliminary data.</text>
</comment>